<dbReference type="InterPro" id="IPR032508">
    <property type="entry name" value="FecR_C"/>
</dbReference>
<keyword evidence="1" id="KW-0472">Membrane</keyword>
<accession>A0A1E7R345</accession>
<dbReference type="PANTHER" id="PTHR30273">
    <property type="entry name" value="PERIPLASMIC SIGNAL SENSOR AND SIGMA FACTOR ACTIVATOR FECR-RELATED"/>
    <property type="match status" value="1"/>
</dbReference>
<evidence type="ECO:0000259" key="2">
    <source>
        <dbReference type="Pfam" id="PF04773"/>
    </source>
</evidence>
<reference evidence="5 6" key="1">
    <citation type="submission" date="2016-09" db="EMBL/GenBank/DDBJ databases">
        <authorList>
            <person name="Capua I."/>
            <person name="De Benedictis P."/>
            <person name="Joannis T."/>
            <person name="Lombin L.H."/>
            <person name="Cattoli G."/>
        </authorList>
    </citation>
    <scope>NUCLEOTIDE SEQUENCE [LARGE SCALE GENOMIC DNA]</scope>
    <source>
        <strain evidence="5 6">ANC 4671</strain>
    </source>
</reference>
<keyword evidence="1" id="KW-1133">Transmembrane helix</keyword>
<evidence type="ECO:0000256" key="1">
    <source>
        <dbReference type="SAM" id="Phobius"/>
    </source>
</evidence>
<evidence type="ECO:0000259" key="3">
    <source>
        <dbReference type="Pfam" id="PF16220"/>
    </source>
</evidence>
<keyword evidence="6" id="KW-1185">Reference proteome</keyword>
<dbReference type="InterPro" id="IPR006860">
    <property type="entry name" value="FecR"/>
</dbReference>
<dbReference type="Gene3D" id="2.60.120.1440">
    <property type="match status" value="1"/>
</dbReference>
<keyword evidence="1" id="KW-0812">Transmembrane</keyword>
<dbReference type="InterPro" id="IPR012373">
    <property type="entry name" value="Ferrdict_sens_TM"/>
</dbReference>
<dbReference type="InterPro" id="IPR032623">
    <property type="entry name" value="FecR_N"/>
</dbReference>
<dbReference type="GO" id="GO:0016989">
    <property type="term" value="F:sigma factor antagonist activity"/>
    <property type="evidence" value="ECO:0007669"/>
    <property type="project" value="TreeGrafter"/>
</dbReference>
<dbReference type="Proteomes" id="UP000185895">
    <property type="component" value="Unassembled WGS sequence"/>
</dbReference>
<dbReference type="OrthoDB" id="1099576at2"/>
<comment type="caution">
    <text evidence="5">The sequence shown here is derived from an EMBL/GenBank/DDBJ whole genome shotgun (WGS) entry which is preliminary data.</text>
</comment>
<dbReference type="Pfam" id="PF16344">
    <property type="entry name" value="FecR_C"/>
    <property type="match status" value="1"/>
</dbReference>
<feature type="domain" description="FecR protein" evidence="2">
    <location>
        <begin position="120"/>
        <end position="214"/>
    </location>
</feature>
<dbReference type="EMBL" id="MKKK01000045">
    <property type="protein sequence ID" value="OEY93721.1"/>
    <property type="molecule type" value="Genomic_DNA"/>
</dbReference>
<dbReference type="Pfam" id="PF16220">
    <property type="entry name" value="DUF4880"/>
    <property type="match status" value="1"/>
</dbReference>
<gene>
    <name evidence="5" type="ORF">BJI46_04570</name>
</gene>
<dbReference type="PIRSF" id="PIRSF018266">
    <property type="entry name" value="FecR"/>
    <property type="match status" value="1"/>
</dbReference>
<feature type="transmembrane region" description="Helical" evidence="1">
    <location>
        <begin position="87"/>
        <end position="104"/>
    </location>
</feature>
<dbReference type="Pfam" id="PF04773">
    <property type="entry name" value="FecR"/>
    <property type="match status" value="1"/>
</dbReference>
<sequence>MTQQSDQQVRQQAYEQAAHWYMQLKEQGFSEEQQQAFDQWLNANSLHQHIWQNVTMFDEKFNRLSRPVLAKTMAHIQHKKKVSGGKWCLGLLAVMTAFYAYQSIRQQDYLPDLLSFDAVDVYTTRMGETQYLTLQDGSQIWINSASKIRVKYTDFQRQIELAQGEIFIETHHDVQKRQFYVSTSHGKLQALGTVFNVHYLPDQTELSVKEGIVRIQTVHGQYHQDITAEHAAVFDQNQIHQDNYQATQFLWREHLLVVHSMPLKQVVAELSRYYPGEIELDPSLEQVLISGSYSTQNIEKTLKILATTYQFNMRVISEQKLRVQQ</sequence>
<organism evidence="5 6">
    <name type="scientific">Acinetobacter qingfengensis</name>
    <dbReference type="NCBI Taxonomy" id="1262585"/>
    <lineage>
        <taxon>Bacteria</taxon>
        <taxon>Pseudomonadati</taxon>
        <taxon>Pseudomonadota</taxon>
        <taxon>Gammaproteobacteria</taxon>
        <taxon>Moraxellales</taxon>
        <taxon>Moraxellaceae</taxon>
        <taxon>Acinetobacter</taxon>
    </lineage>
</organism>
<dbReference type="PANTHER" id="PTHR30273:SF2">
    <property type="entry name" value="PROTEIN FECR"/>
    <property type="match status" value="1"/>
</dbReference>
<feature type="domain" description="FecR N-terminal" evidence="3">
    <location>
        <begin position="15"/>
        <end position="54"/>
    </location>
</feature>
<proteinExistence type="predicted"/>
<feature type="domain" description="Protein FecR C-terminal" evidence="4">
    <location>
        <begin position="256"/>
        <end position="320"/>
    </location>
</feature>
<dbReference type="RefSeq" id="WP_070070531.1">
    <property type="nucleotide sequence ID" value="NZ_MKKK01000045.1"/>
</dbReference>
<evidence type="ECO:0000259" key="4">
    <source>
        <dbReference type="Pfam" id="PF16344"/>
    </source>
</evidence>
<dbReference type="Gene3D" id="3.55.50.30">
    <property type="match status" value="1"/>
</dbReference>
<protein>
    <submittedName>
        <fullName evidence="5">Uncharacterized protein</fullName>
    </submittedName>
</protein>
<dbReference type="STRING" id="1262585.BJI46_04570"/>
<evidence type="ECO:0000313" key="5">
    <source>
        <dbReference type="EMBL" id="OEY93721.1"/>
    </source>
</evidence>
<dbReference type="AlphaFoldDB" id="A0A1E7R345"/>
<name>A0A1E7R345_9GAMM</name>
<evidence type="ECO:0000313" key="6">
    <source>
        <dbReference type="Proteomes" id="UP000185895"/>
    </source>
</evidence>